<reference evidence="5 6" key="1">
    <citation type="journal article" date="2017" name="Infect. Genet. Evol.">
        <title>The new phylogeny of the genus Mycobacterium: The old and the news.</title>
        <authorList>
            <person name="Tortoli E."/>
            <person name="Fedrizzi T."/>
            <person name="Meehan C.J."/>
            <person name="Trovato A."/>
            <person name="Grottola A."/>
            <person name="Giacobazzi E."/>
            <person name="Serpini G.F."/>
            <person name="Tagliazucchi S."/>
            <person name="Fabio A."/>
            <person name="Bettua C."/>
            <person name="Bertorelli R."/>
            <person name="Frascaro F."/>
            <person name="De Sanctis V."/>
            <person name="Pecorari M."/>
            <person name="Jousson O."/>
            <person name="Segata N."/>
            <person name="Cirillo D.M."/>
        </authorList>
    </citation>
    <scope>NUCLEOTIDE SEQUENCE [LARGE SCALE GENOMIC DNA]</scope>
    <source>
        <strain evidence="5 6">CIP1034565</strain>
    </source>
</reference>
<keyword evidence="3" id="KW-0067">ATP-binding</keyword>
<dbReference type="SMART" id="SM00797">
    <property type="entry name" value="AHS2"/>
    <property type="match status" value="1"/>
</dbReference>
<evidence type="ECO:0000313" key="5">
    <source>
        <dbReference type="EMBL" id="PIB77291.1"/>
    </source>
</evidence>
<evidence type="ECO:0000256" key="2">
    <source>
        <dbReference type="ARBA" id="ARBA00022801"/>
    </source>
</evidence>
<dbReference type="GO" id="GO:0016787">
    <property type="term" value="F:hydrolase activity"/>
    <property type="evidence" value="ECO:0007669"/>
    <property type="project" value="UniProtKB-KW"/>
</dbReference>
<dbReference type="STRING" id="85968.GCA_900073015_01938"/>
<dbReference type="Gene3D" id="2.40.100.10">
    <property type="entry name" value="Cyclophilin-like"/>
    <property type="match status" value="1"/>
</dbReference>
<accession>A0A2G5PG52</accession>
<evidence type="ECO:0000259" key="4">
    <source>
        <dbReference type="SMART" id="SM00797"/>
    </source>
</evidence>
<keyword evidence="6" id="KW-1185">Reference proteome</keyword>
<dbReference type="EMBL" id="PDCN02000002">
    <property type="protein sequence ID" value="PIB77291.1"/>
    <property type="molecule type" value="Genomic_DNA"/>
</dbReference>
<dbReference type="AlphaFoldDB" id="A0A2G5PG52"/>
<evidence type="ECO:0000256" key="1">
    <source>
        <dbReference type="ARBA" id="ARBA00022741"/>
    </source>
</evidence>
<dbReference type="Proteomes" id="UP000230551">
    <property type="component" value="Unassembled WGS sequence"/>
</dbReference>
<feature type="domain" description="Carboxyltransferase" evidence="4">
    <location>
        <begin position="22"/>
        <end position="286"/>
    </location>
</feature>
<dbReference type="NCBIfam" id="TIGR00724">
    <property type="entry name" value="urea_amlyse_rel"/>
    <property type="match status" value="1"/>
</dbReference>
<dbReference type="PANTHER" id="PTHR43309">
    <property type="entry name" value="5-OXOPROLINASE SUBUNIT C"/>
    <property type="match status" value="1"/>
</dbReference>
<dbReference type="InterPro" id="IPR003778">
    <property type="entry name" value="CT_A_B"/>
</dbReference>
<dbReference type="SUPFAM" id="SSF50891">
    <property type="entry name" value="Cyclophilin-like"/>
    <property type="match status" value="1"/>
</dbReference>
<keyword evidence="1" id="KW-0547">Nucleotide-binding</keyword>
<gene>
    <name evidence="5" type="ORF">CQY22_002430</name>
</gene>
<sequence>MQVLRTGPLALLEDLGRPGLSQLGVCPSGAADRRAHLLANRLLANPDGAATIEVALGGLAVRALGGDLEIAVTGTDASPEVDGRPVGLNSVRRLRDGQTVTLGAPIAGMRSYLAVRGGVETPEVLGSRSYDTLSGIGPRPLRIGDVLPIGPNPDPQPHLELAPAPPPPTDPVALRVVRGPRADWLTDPDRLVREHWAVSDRSDRIGVRLHGTALGHVDPDRQLPSEGLVRGAIQIPPDGQPVILGADHPVTGGYPVVGVLLDEDTDALAQLRPGQTLRLRWATGHS</sequence>
<name>A0A2G5PG52_9MYCO</name>
<dbReference type="GO" id="GO:0005524">
    <property type="term" value="F:ATP binding"/>
    <property type="evidence" value="ECO:0007669"/>
    <property type="project" value="UniProtKB-KW"/>
</dbReference>
<dbReference type="OrthoDB" id="9768696at2"/>
<proteinExistence type="predicted"/>
<dbReference type="InterPro" id="IPR029000">
    <property type="entry name" value="Cyclophilin-like_dom_sf"/>
</dbReference>
<evidence type="ECO:0000256" key="3">
    <source>
        <dbReference type="ARBA" id="ARBA00022840"/>
    </source>
</evidence>
<dbReference type="PANTHER" id="PTHR43309:SF3">
    <property type="entry name" value="5-OXOPROLINASE SUBUNIT C"/>
    <property type="match status" value="1"/>
</dbReference>
<dbReference type="InterPro" id="IPR052708">
    <property type="entry name" value="PxpC"/>
</dbReference>
<organism evidence="5 6">
    <name type="scientific">Mycolicibacterium brumae</name>
    <dbReference type="NCBI Taxonomy" id="85968"/>
    <lineage>
        <taxon>Bacteria</taxon>
        <taxon>Bacillati</taxon>
        <taxon>Actinomycetota</taxon>
        <taxon>Actinomycetes</taxon>
        <taxon>Mycobacteriales</taxon>
        <taxon>Mycobacteriaceae</taxon>
        <taxon>Mycolicibacterium</taxon>
    </lineage>
</organism>
<dbReference type="Pfam" id="PF02626">
    <property type="entry name" value="CT_A_B"/>
    <property type="match status" value="1"/>
</dbReference>
<evidence type="ECO:0000313" key="6">
    <source>
        <dbReference type="Proteomes" id="UP000230551"/>
    </source>
</evidence>
<protein>
    <submittedName>
        <fullName evidence="5">Allophanate hydrolase</fullName>
    </submittedName>
</protein>
<keyword evidence="2 5" id="KW-0378">Hydrolase</keyword>
<comment type="caution">
    <text evidence="5">The sequence shown here is derived from an EMBL/GenBank/DDBJ whole genome shotgun (WGS) entry which is preliminary data.</text>
</comment>